<accession>A0A9C6TA68</accession>
<evidence type="ECO:0000256" key="3">
    <source>
        <dbReference type="ARBA" id="ARBA00022729"/>
    </source>
</evidence>
<evidence type="ECO:0000313" key="7">
    <source>
        <dbReference type="RefSeq" id="XP_052110256.1"/>
    </source>
</evidence>
<dbReference type="AlphaFoldDB" id="A0A9C6TA68"/>
<dbReference type="RefSeq" id="XP_052110256.1">
    <property type="nucleotide sequence ID" value="XM_052254296.1"/>
</dbReference>
<keyword evidence="3" id="KW-0732">Signal</keyword>
<reference evidence="6" key="1">
    <citation type="journal article" date="2016" name="Nat. Genet.">
        <title>The genome sequences of Arachis duranensis and Arachis ipaensis, the diploid ancestors of cultivated peanut.</title>
        <authorList>
            <person name="Bertioli D.J."/>
            <person name="Cannon S.B."/>
            <person name="Froenicke L."/>
            <person name="Huang G."/>
            <person name="Farmer A.D."/>
            <person name="Cannon E.K."/>
            <person name="Liu X."/>
            <person name="Gao D."/>
            <person name="Clevenger J."/>
            <person name="Dash S."/>
            <person name="Ren L."/>
            <person name="Moretzsohn M.C."/>
            <person name="Shirasawa K."/>
            <person name="Huang W."/>
            <person name="Vidigal B."/>
            <person name="Abernathy B."/>
            <person name="Chu Y."/>
            <person name="Niederhuth C.E."/>
            <person name="Umale P."/>
            <person name="Araujo A.C."/>
            <person name="Kozik A."/>
            <person name="Kim K.D."/>
            <person name="Burow M.D."/>
            <person name="Varshney R.K."/>
            <person name="Wang X."/>
            <person name="Zhang X."/>
            <person name="Barkley N."/>
            <person name="Guimaraes P.M."/>
            <person name="Isobe S."/>
            <person name="Guo B."/>
            <person name="Liao B."/>
            <person name="Stalker H.T."/>
            <person name="Schmitz R.J."/>
            <person name="Scheffler B.E."/>
            <person name="Leal-Bertioli S.C."/>
            <person name="Xun X."/>
            <person name="Jackson S.A."/>
            <person name="Michelmore R."/>
            <person name="Ozias-Akins P."/>
        </authorList>
    </citation>
    <scope>NUCLEOTIDE SEQUENCE [LARGE SCALE GENOMIC DNA]</scope>
    <source>
        <strain evidence="6">cv. V14167</strain>
    </source>
</reference>
<dbReference type="InterPro" id="IPR003137">
    <property type="entry name" value="PA_domain"/>
</dbReference>
<gene>
    <name evidence="7" type="primary">LOC127741568</name>
</gene>
<dbReference type="CDD" id="cd02120">
    <property type="entry name" value="PA_subtilisin_like"/>
    <property type="match status" value="1"/>
</dbReference>
<protein>
    <submittedName>
        <fullName evidence="7">Subtilisin-like protease SBT5.4</fullName>
    </submittedName>
</protein>
<name>A0A9C6TA68_ARADU</name>
<evidence type="ECO:0000256" key="2">
    <source>
        <dbReference type="ARBA" id="ARBA00011073"/>
    </source>
</evidence>
<dbReference type="GO" id="GO:0005576">
    <property type="term" value="C:extracellular region"/>
    <property type="evidence" value="ECO:0007669"/>
    <property type="project" value="UniProtKB-SubCell"/>
</dbReference>
<feature type="domain" description="PA" evidence="5">
    <location>
        <begin position="54"/>
        <end position="119"/>
    </location>
</feature>
<evidence type="ECO:0000313" key="6">
    <source>
        <dbReference type="Proteomes" id="UP000515211"/>
    </source>
</evidence>
<dbReference type="Gene3D" id="3.50.30.30">
    <property type="match status" value="1"/>
</dbReference>
<proteinExistence type="inferred from homology"/>
<evidence type="ECO:0000256" key="4">
    <source>
        <dbReference type="SAM" id="MobiDB-lite"/>
    </source>
</evidence>
<evidence type="ECO:0000256" key="1">
    <source>
        <dbReference type="ARBA" id="ARBA00004613"/>
    </source>
</evidence>
<evidence type="ECO:0000259" key="5">
    <source>
        <dbReference type="Pfam" id="PF02225"/>
    </source>
</evidence>
<feature type="region of interest" description="Disordered" evidence="4">
    <location>
        <begin position="147"/>
        <end position="170"/>
    </location>
</feature>
<dbReference type="KEGG" id="adu:127741568"/>
<feature type="compositionally biased region" description="Polar residues" evidence="4">
    <location>
        <begin position="147"/>
        <end position="156"/>
    </location>
</feature>
<keyword evidence="6" id="KW-1185">Reference proteome</keyword>
<feature type="region of interest" description="Disordered" evidence="4">
    <location>
        <begin position="1"/>
        <end position="53"/>
    </location>
</feature>
<comment type="subcellular location">
    <subcellularLocation>
        <location evidence="1">Secreted</location>
    </subcellularLocation>
</comment>
<dbReference type="Proteomes" id="UP000515211">
    <property type="component" value="Chromosome 9"/>
</dbReference>
<feature type="compositionally biased region" description="Basic and acidic residues" evidence="4">
    <location>
        <begin position="1"/>
        <end position="15"/>
    </location>
</feature>
<dbReference type="GeneID" id="127741568"/>
<organism evidence="6 7">
    <name type="scientific">Arachis duranensis</name>
    <name type="common">Wild peanut</name>
    <dbReference type="NCBI Taxonomy" id="130453"/>
    <lineage>
        <taxon>Eukaryota</taxon>
        <taxon>Viridiplantae</taxon>
        <taxon>Streptophyta</taxon>
        <taxon>Embryophyta</taxon>
        <taxon>Tracheophyta</taxon>
        <taxon>Spermatophyta</taxon>
        <taxon>Magnoliopsida</taxon>
        <taxon>eudicotyledons</taxon>
        <taxon>Gunneridae</taxon>
        <taxon>Pentapetalae</taxon>
        <taxon>rosids</taxon>
        <taxon>fabids</taxon>
        <taxon>Fabales</taxon>
        <taxon>Fabaceae</taxon>
        <taxon>Papilionoideae</taxon>
        <taxon>50 kb inversion clade</taxon>
        <taxon>dalbergioids sensu lato</taxon>
        <taxon>Dalbergieae</taxon>
        <taxon>Pterocarpus clade</taxon>
        <taxon>Arachis</taxon>
    </lineage>
</organism>
<sequence length="202" mass="21921">MREITGHNNSKRTELTGHNNSKRTELTGHNNSKRTELTGHNNSKRTELVSPTSLDRNKAKGKIVVCMRGEGGRIRKGLEVESAGGVCFILGNNELLGNDLSSDAHFIPSTQVSYHNVLKLIHYINSSSNPMAYILPGTTAMNTKQTPSVASFSSRGPNLGHTGNPFKSLTDKTGNPAIPFAIRARHFNPVKAVDPALVNYTS</sequence>
<dbReference type="PANTHER" id="PTHR10795">
    <property type="entry name" value="PROPROTEIN CONVERTASE SUBTILISIN/KEXIN"/>
    <property type="match status" value="1"/>
</dbReference>
<dbReference type="InterPro" id="IPR045051">
    <property type="entry name" value="SBT"/>
</dbReference>
<reference evidence="7" key="2">
    <citation type="submission" date="2025-08" db="UniProtKB">
        <authorList>
            <consortium name="RefSeq"/>
        </authorList>
    </citation>
    <scope>IDENTIFICATION</scope>
    <source>
        <tissue evidence="7">Whole plant</tissue>
    </source>
</reference>
<comment type="similarity">
    <text evidence="2">Belongs to the peptidase S8 family.</text>
</comment>
<dbReference type="Pfam" id="PF02225">
    <property type="entry name" value="PA"/>
    <property type="match status" value="1"/>
</dbReference>